<dbReference type="FunFam" id="3.30.160.60:FF:000446">
    <property type="entry name" value="Zinc finger protein"/>
    <property type="match status" value="1"/>
</dbReference>
<dbReference type="InterPro" id="IPR013087">
    <property type="entry name" value="Znf_C2H2_type"/>
</dbReference>
<evidence type="ECO:0000313" key="11">
    <source>
        <dbReference type="RefSeq" id="XP_025831252.1"/>
    </source>
</evidence>
<dbReference type="Pfam" id="PF07776">
    <property type="entry name" value="zf-AD"/>
    <property type="match status" value="1"/>
</dbReference>
<dbReference type="InterPro" id="IPR036236">
    <property type="entry name" value="Znf_C2H2_sf"/>
</dbReference>
<dbReference type="PROSITE" id="PS00028">
    <property type="entry name" value="ZINC_FINGER_C2H2_1"/>
    <property type="match status" value="9"/>
</dbReference>
<feature type="domain" description="C2H2-type" evidence="8">
    <location>
        <begin position="448"/>
        <end position="475"/>
    </location>
</feature>
<feature type="domain" description="C2H2-type" evidence="8">
    <location>
        <begin position="202"/>
        <end position="230"/>
    </location>
</feature>
<accession>A0A7F5R5A9</accession>
<dbReference type="Pfam" id="PF13912">
    <property type="entry name" value="zf-C2H2_6"/>
    <property type="match status" value="1"/>
</dbReference>
<dbReference type="GO" id="GO:0008270">
    <property type="term" value="F:zinc ion binding"/>
    <property type="evidence" value="ECO:0007669"/>
    <property type="project" value="UniProtKB-UniRule"/>
</dbReference>
<dbReference type="GeneID" id="108734818"/>
<feature type="domain" description="C2H2-type" evidence="8">
    <location>
        <begin position="480"/>
        <end position="508"/>
    </location>
</feature>
<dbReference type="InParanoid" id="A0A7F5R5A9"/>
<feature type="compositionally biased region" description="Basic and acidic residues" evidence="7">
    <location>
        <begin position="241"/>
        <end position="253"/>
    </location>
</feature>
<keyword evidence="4 6" id="KW-0862">Zinc</keyword>
<evidence type="ECO:0000256" key="7">
    <source>
        <dbReference type="SAM" id="MobiDB-lite"/>
    </source>
</evidence>
<dbReference type="InterPro" id="IPR012934">
    <property type="entry name" value="Znf_AD"/>
</dbReference>
<keyword evidence="10" id="KW-1185">Reference proteome</keyword>
<evidence type="ECO:0000313" key="10">
    <source>
        <dbReference type="Proteomes" id="UP000192223"/>
    </source>
</evidence>
<dbReference type="PANTHER" id="PTHR16515">
    <property type="entry name" value="PR DOMAIN ZINC FINGER PROTEIN"/>
    <property type="match status" value="1"/>
</dbReference>
<feature type="binding site" evidence="6">
    <location>
        <position position="55"/>
    </location>
    <ligand>
        <name>Zn(2+)</name>
        <dbReference type="ChEBI" id="CHEBI:29105"/>
    </ligand>
</feature>
<proteinExistence type="predicted"/>
<evidence type="ECO:0000259" key="8">
    <source>
        <dbReference type="PROSITE" id="PS50157"/>
    </source>
</evidence>
<dbReference type="OrthoDB" id="8922241at2759"/>
<dbReference type="InterPro" id="IPR050331">
    <property type="entry name" value="Zinc_finger"/>
</dbReference>
<sequence length="539" mass="62724">MEVDISEVCRACLTHQEGMFSLYENYEHGLTLAAILRSCINAEVNEGDGFPSCLCDNCTLVLTQFYNFAVVYKESDRQLKEVLQRSNKVKNENEGNNPTNCESNGVYEEYNAENKEVEYHIIDENNQSSSATLKPCQTSEATNINTNYENDNITEIFNYKDGDEGYRIKVEAVEVLSADEDYDFNGLKYAQENDSNHTVPRYECDLCSEVYLYEEYYVEHMQTYHKENTTENEDSNSNDLKNNEDSVNSKESEEVNEMLNDPSIRVITKYECDTCGEAYLYQSSFQSHMRTKHKLDDIDCDNYCTTSYIKVEPKPRRKYTRSLEGNLQSSLERPYGCDQCSRRFRQAYMLEHHKELHSGKKKFVCDVCGKGFVRKTYLDDHMEGHSTVKRHVCKFCGKAFQRRTVLRAHKRTHTHPNFYVCDQCGRGFTSTSTLKTHKKLIHIRERNFKCVICNQTFPLKSTLAKHIRRHINKNKAEKDFPCSLCEMQYRDKSSLKRHVEIKHLGKGVIVTCSDCPKQYTSKANLIKHRRKHHSEVVTD</sequence>
<keyword evidence="3 5" id="KW-0863">Zinc-finger</keyword>
<dbReference type="PANTHER" id="PTHR16515:SF35">
    <property type="entry name" value="FEZ FAMILY ZINC FINGER PROTEIN 2"/>
    <property type="match status" value="1"/>
</dbReference>
<evidence type="ECO:0000256" key="3">
    <source>
        <dbReference type="ARBA" id="ARBA00022771"/>
    </source>
</evidence>
<gene>
    <name evidence="11" type="primary">LOC108734818</name>
</gene>
<evidence type="ECO:0000256" key="1">
    <source>
        <dbReference type="ARBA" id="ARBA00022723"/>
    </source>
</evidence>
<reference evidence="11" key="1">
    <citation type="submission" date="2025-08" db="UniProtKB">
        <authorList>
            <consortium name="RefSeq"/>
        </authorList>
    </citation>
    <scope>IDENTIFICATION</scope>
    <source>
        <tissue evidence="11">Entire body</tissue>
    </source>
</reference>
<dbReference type="KEGG" id="apln:108734818"/>
<feature type="domain" description="C2H2-type" evidence="8">
    <location>
        <begin position="419"/>
        <end position="447"/>
    </location>
</feature>
<dbReference type="GO" id="GO:0003677">
    <property type="term" value="F:DNA binding"/>
    <property type="evidence" value="ECO:0007669"/>
    <property type="project" value="UniProtKB-KW"/>
</dbReference>
<evidence type="ECO:0000259" key="9">
    <source>
        <dbReference type="PROSITE" id="PS51915"/>
    </source>
</evidence>
<feature type="binding site" evidence="6">
    <location>
        <position position="9"/>
    </location>
    <ligand>
        <name>Zn(2+)</name>
        <dbReference type="ChEBI" id="CHEBI:29105"/>
    </ligand>
</feature>
<protein>
    <submittedName>
        <fullName evidence="11">Zinc finger protein 260-like</fullName>
    </submittedName>
</protein>
<feature type="domain" description="ZAD" evidence="9">
    <location>
        <begin position="7"/>
        <end position="82"/>
    </location>
</feature>
<keyword evidence="2" id="KW-0677">Repeat</keyword>
<feature type="domain" description="C2H2-type" evidence="8">
    <location>
        <begin position="270"/>
        <end position="298"/>
    </location>
</feature>
<dbReference type="SUPFAM" id="SSF57716">
    <property type="entry name" value="Glucocorticoid receptor-like (DNA-binding domain)"/>
    <property type="match status" value="1"/>
</dbReference>
<evidence type="ECO:0000256" key="4">
    <source>
        <dbReference type="ARBA" id="ARBA00022833"/>
    </source>
</evidence>
<name>A0A7F5R5A9_AGRPL</name>
<organism evidence="10 11">
    <name type="scientific">Agrilus planipennis</name>
    <name type="common">Emerald ash borer</name>
    <name type="synonym">Agrilus marcopoli</name>
    <dbReference type="NCBI Taxonomy" id="224129"/>
    <lineage>
        <taxon>Eukaryota</taxon>
        <taxon>Metazoa</taxon>
        <taxon>Ecdysozoa</taxon>
        <taxon>Arthropoda</taxon>
        <taxon>Hexapoda</taxon>
        <taxon>Insecta</taxon>
        <taxon>Pterygota</taxon>
        <taxon>Neoptera</taxon>
        <taxon>Endopterygota</taxon>
        <taxon>Coleoptera</taxon>
        <taxon>Polyphaga</taxon>
        <taxon>Elateriformia</taxon>
        <taxon>Buprestoidea</taxon>
        <taxon>Buprestidae</taxon>
        <taxon>Agrilinae</taxon>
        <taxon>Agrilus</taxon>
    </lineage>
</organism>
<evidence type="ECO:0000256" key="2">
    <source>
        <dbReference type="ARBA" id="ARBA00022737"/>
    </source>
</evidence>
<feature type="binding site" evidence="6">
    <location>
        <position position="58"/>
    </location>
    <ligand>
        <name>Zn(2+)</name>
        <dbReference type="ChEBI" id="CHEBI:29105"/>
    </ligand>
</feature>
<dbReference type="FunFam" id="3.30.160.60:FF:000624">
    <property type="entry name" value="zinc finger protein 697"/>
    <property type="match status" value="1"/>
</dbReference>
<dbReference type="Proteomes" id="UP000192223">
    <property type="component" value="Unplaced"/>
</dbReference>
<feature type="domain" description="C2H2-type" evidence="8">
    <location>
        <begin position="363"/>
        <end position="390"/>
    </location>
</feature>
<keyword evidence="1 6" id="KW-0479">Metal-binding</keyword>
<feature type="region of interest" description="Disordered" evidence="7">
    <location>
        <begin position="227"/>
        <end position="256"/>
    </location>
</feature>
<dbReference type="Gene3D" id="3.30.160.60">
    <property type="entry name" value="Classic Zinc Finger"/>
    <property type="match status" value="7"/>
</dbReference>
<dbReference type="AlphaFoldDB" id="A0A7F5R5A9"/>
<evidence type="ECO:0000256" key="6">
    <source>
        <dbReference type="PROSITE-ProRule" id="PRU01263"/>
    </source>
</evidence>
<dbReference type="SMART" id="SM00355">
    <property type="entry name" value="ZnF_C2H2"/>
    <property type="match status" value="9"/>
</dbReference>
<dbReference type="Gene3D" id="3.40.1800.20">
    <property type="match status" value="1"/>
</dbReference>
<feature type="binding site" evidence="6">
    <location>
        <position position="12"/>
    </location>
    <ligand>
        <name>Zn(2+)</name>
        <dbReference type="ChEBI" id="CHEBI:29105"/>
    </ligand>
</feature>
<evidence type="ECO:0000256" key="5">
    <source>
        <dbReference type="PROSITE-ProRule" id="PRU00042"/>
    </source>
</evidence>
<feature type="domain" description="C2H2-type" evidence="8">
    <location>
        <begin position="391"/>
        <end position="418"/>
    </location>
</feature>
<dbReference type="PROSITE" id="PS51915">
    <property type="entry name" value="ZAD"/>
    <property type="match status" value="1"/>
</dbReference>
<dbReference type="RefSeq" id="XP_025831252.1">
    <property type="nucleotide sequence ID" value="XM_025975467.1"/>
</dbReference>
<feature type="domain" description="C2H2-type" evidence="8">
    <location>
        <begin position="510"/>
        <end position="537"/>
    </location>
</feature>
<dbReference type="Pfam" id="PF00096">
    <property type="entry name" value="zf-C2H2"/>
    <property type="match status" value="6"/>
</dbReference>
<dbReference type="SMART" id="SM00868">
    <property type="entry name" value="zf-AD"/>
    <property type="match status" value="1"/>
</dbReference>
<dbReference type="GO" id="GO:0005634">
    <property type="term" value="C:nucleus"/>
    <property type="evidence" value="ECO:0007669"/>
    <property type="project" value="UniProtKB-SubCell"/>
</dbReference>
<dbReference type="SUPFAM" id="SSF57667">
    <property type="entry name" value="beta-beta-alpha zinc fingers"/>
    <property type="match status" value="3"/>
</dbReference>
<dbReference type="GO" id="GO:0010468">
    <property type="term" value="P:regulation of gene expression"/>
    <property type="evidence" value="ECO:0007669"/>
    <property type="project" value="TreeGrafter"/>
</dbReference>
<feature type="domain" description="C2H2-type" evidence="8">
    <location>
        <begin position="335"/>
        <end position="362"/>
    </location>
</feature>
<dbReference type="PROSITE" id="PS50157">
    <property type="entry name" value="ZINC_FINGER_C2H2_2"/>
    <property type="match status" value="9"/>
</dbReference>